<feature type="transmembrane region" description="Helical" evidence="1">
    <location>
        <begin position="5"/>
        <end position="24"/>
    </location>
</feature>
<evidence type="ECO:0000256" key="1">
    <source>
        <dbReference type="SAM" id="Phobius"/>
    </source>
</evidence>
<keyword evidence="1" id="KW-0812">Transmembrane</keyword>
<dbReference type="AlphaFoldDB" id="A0AA48M596"/>
<keyword evidence="1" id="KW-1133">Transmembrane helix</keyword>
<proteinExistence type="predicted"/>
<evidence type="ECO:0000313" key="2">
    <source>
        <dbReference type="EMBL" id="CAJ0877083.1"/>
    </source>
</evidence>
<sequence length="46" mass="5092">MNYRIAIIVIGAALFVLAMIPYAYKPRCASVDCPMEAPYIGERGSR</sequence>
<name>A0AA48M596_9ZZZZ</name>
<dbReference type="EMBL" id="OY288114">
    <property type="protein sequence ID" value="CAJ0877083.1"/>
    <property type="molecule type" value="Genomic_DNA"/>
</dbReference>
<reference evidence="2" key="1">
    <citation type="submission" date="2023-07" db="EMBL/GenBank/DDBJ databases">
        <authorList>
            <person name="Pelsma A.J. K."/>
        </authorList>
    </citation>
    <scope>NUCLEOTIDE SEQUENCE</scope>
</reference>
<organism evidence="2">
    <name type="scientific">freshwater sediment metagenome</name>
    <dbReference type="NCBI Taxonomy" id="556182"/>
    <lineage>
        <taxon>unclassified sequences</taxon>
        <taxon>metagenomes</taxon>
        <taxon>ecological metagenomes</taxon>
    </lineage>
</organism>
<protein>
    <submittedName>
        <fullName evidence="2">Uncharacterized protein</fullName>
    </submittedName>
</protein>
<accession>A0AA48M596</accession>
<keyword evidence="1" id="KW-0472">Membrane</keyword>
<gene>
    <name evidence="2" type="ORF">AMST5_02846</name>
</gene>